<reference evidence="4" key="1">
    <citation type="submission" date="2017-01" db="EMBL/GenBank/DDBJ databases">
        <authorList>
            <person name="Wolfgang W.J."/>
            <person name="Cole J."/>
            <person name="Wroblewski D."/>
            <person name="Mcginnis J."/>
            <person name="Musser K.A."/>
        </authorList>
    </citation>
    <scope>NUCLEOTIDE SEQUENCE [LARGE SCALE GENOMIC DNA]</scope>
    <source>
        <strain evidence="4">DSM 19151</strain>
    </source>
</reference>
<dbReference type="Pfam" id="PF00535">
    <property type="entry name" value="Glycos_transf_2"/>
    <property type="match status" value="1"/>
</dbReference>
<evidence type="ECO:0000256" key="1">
    <source>
        <dbReference type="SAM" id="Coils"/>
    </source>
</evidence>
<dbReference type="Gene3D" id="3.90.550.10">
    <property type="entry name" value="Spore Coat Polysaccharide Biosynthesis Protein SpsA, Chain A"/>
    <property type="match status" value="1"/>
</dbReference>
<dbReference type="RefSeq" id="WP_085365774.1">
    <property type="nucleotide sequence ID" value="NZ_CAUJPZ010000028.1"/>
</dbReference>
<comment type="caution">
    <text evidence="3">The sequence shown here is derived from an EMBL/GenBank/DDBJ whole genome shotgun (WGS) entry which is preliminary data.</text>
</comment>
<protein>
    <recommendedName>
        <fullName evidence="2">Glycosyltransferase 2-like domain-containing protein</fullName>
    </recommendedName>
</protein>
<gene>
    <name evidence="3" type="ORF">BWD09_05870</name>
</gene>
<evidence type="ECO:0000313" key="3">
    <source>
        <dbReference type="EMBL" id="OSI17245.1"/>
    </source>
</evidence>
<organism evidence="3 4">
    <name type="scientific">Neisseria dentiae</name>
    <dbReference type="NCBI Taxonomy" id="194197"/>
    <lineage>
        <taxon>Bacteria</taxon>
        <taxon>Pseudomonadati</taxon>
        <taxon>Pseudomonadota</taxon>
        <taxon>Betaproteobacteria</taxon>
        <taxon>Neisseriales</taxon>
        <taxon>Neisseriaceae</taxon>
        <taxon>Neisseria</taxon>
    </lineage>
</organism>
<dbReference type="SUPFAM" id="SSF53448">
    <property type="entry name" value="Nucleotide-diphospho-sugar transferases"/>
    <property type="match status" value="1"/>
</dbReference>
<feature type="coiled-coil region" evidence="1">
    <location>
        <begin position="261"/>
        <end position="330"/>
    </location>
</feature>
<dbReference type="InterPro" id="IPR001173">
    <property type="entry name" value="Glyco_trans_2-like"/>
</dbReference>
<dbReference type="EMBL" id="MTBO01000011">
    <property type="protein sequence ID" value="OSI17245.1"/>
    <property type="molecule type" value="Genomic_DNA"/>
</dbReference>
<feature type="domain" description="Glycosyltransferase 2-like" evidence="2">
    <location>
        <begin position="10"/>
        <end position="135"/>
    </location>
</feature>
<accession>A0A1X3DBU0</accession>
<dbReference type="InterPro" id="IPR050834">
    <property type="entry name" value="Glycosyltransf_2"/>
</dbReference>
<proteinExistence type="predicted"/>
<dbReference type="AlphaFoldDB" id="A0A1X3DBU0"/>
<name>A0A1X3DBU0_9NEIS</name>
<dbReference type="OrthoDB" id="8553932at2"/>
<sequence length="922" mass="107206">MNAIRHPLVSVMIPYYNCEQYIAETIASVEAQHYPNIEIIIVDDGSREESAAFLAELLKSKPAIRLAAQNNRGVAAARNHAARLAKGEYFLFLDADDQILPDYIQKSVEILESNPDCKLVYPQAEFFDSKEGFWQLPPYEGIKSLLTGNCFPSSVSMHRAADFKALGGFDENFTTHEDWDFWIRLLSGGGKVYQIPEVLFRYRKRRDGSSLIDSLEHNRKQKQEDLQRVYEKHSSLFLQHELGYWNHLQTLAQNWQLAADNKKLQEQSAADQKHNRQLQADLSQALQQTDTLQQQSTDLRQQLDSFRQEKHKLEQTVAELNNRIQHEVRIFGKYKGLLTVKTFKPLIKTEQAISSANRYRKLFRDLIKEKGSIGKAYQTCRHTYKASGIRAVKALLRQQNLDLQAVEALSIDNARDGFVILATKHTRYIAQLVGSALKKVDIQSTILFDMPKEGYSNKWHIVICPQMFETLPPHYLAFQMEQSVSSRWFTEAYFQRLHRAAHVFDYSITNIAYLQEHRLPFKKLHYLPVGMLPPLSQNQSQDFEFDVAFYGDPSCERRQLFLQKLSEKFSVKVISEVFGDELHDLLKKAKIVVNIHYYENALLETTRIYECLSLNKLVVSEQGSDQHEHSELENIVDFVEIDDIEAMIARIGYWLNHADQFDTRLQAIADFQQQPDKFQFYFYRFLLSQDLIDFETFYRLCSNYIKPQGNFWCLSLPESISRRQDFDRDNHYDIWVFPGLRHNIGWVGCGLSYKFMMRVAEDLGLPHVTICEDDVLFNNTFEQRYTHIKQTLSATNEPWDVYSGLIADLSEKTDISQSAIHSDKENFYGINRLVSMVFNIYNHSVYSKIYSWNENDRLFHNTIDRYIEQHGGIQGVITSPFLVGHKEDLFSTLWGTQNTAYKETIARSQNLLDKKIAELNQD</sequence>
<evidence type="ECO:0000313" key="4">
    <source>
        <dbReference type="Proteomes" id="UP000193118"/>
    </source>
</evidence>
<keyword evidence="1" id="KW-0175">Coiled coil</keyword>
<dbReference type="GeneID" id="94580056"/>
<evidence type="ECO:0000259" key="2">
    <source>
        <dbReference type="Pfam" id="PF00535"/>
    </source>
</evidence>
<dbReference type="InterPro" id="IPR029044">
    <property type="entry name" value="Nucleotide-diphossugar_trans"/>
</dbReference>
<keyword evidence="4" id="KW-1185">Reference proteome</keyword>
<dbReference type="Proteomes" id="UP000193118">
    <property type="component" value="Unassembled WGS sequence"/>
</dbReference>
<dbReference type="PANTHER" id="PTHR43685:SF2">
    <property type="entry name" value="GLYCOSYLTRANSFERASE 2-LIKE DOMAIN-CONTAINING PROTEIN"/>
    <property type="match status" value="1"/>
</dbReference>
<dbReference type="PANTHER" id="PTHR43685">
    <property type="entry name" value="GLYCOSYLTRANSFERASE"/>
    <property type="match status" value="1"/>
</dbReference>
<dbReference type="STRING" id="194197.BWD09_05870"/>